<dbReference type="Proteomes" id="UP001139414">
    <property type="component" value="Unassembled WGS sequence"/>
</dbReference>
<protein>
    <submittedName>
        <fullName evidence="2">Vanadium-dependent haloperoxidase</fullName>
    </submittedName>
</protein>
<dbReference type="SUPFAM" id="SSF48317">
    <property type="entry name" value="Acid phosphatase/Vanadium-dependent haloperoxidase"/>
    <property type="match status" value="1"/>
</dbReference>
<organism evidence="2 3">
    <name type="scientific">Christiangramia sediminis</name>
    <dbReference type="NCBI Taxonomy" id="2881336"/>
    <lineage>
        <taxon>Bacteria</taxon>
        <taxon>Pseudomonadati</taxon>
        <taxon>Bacteroidota</taxon>
        <taxon>Flavobacteriia</taxon>
        <taxon>Flavobacteriales</taxon>
        <taxon>Flavobacteriaceae</taxon>
        <taxon>Christiangramia</taxon>
    </lineage>
</organism>
<dbReference type="InterPro" id="IPR036938">
    <property type="entry name" value="PAP2/HPO_sf"/>
</dbReference>
<dbReference type="PANTHER" id="PTHR34599">
    <property type="entry name" value="PEROXIDASE-RELATED"/>
    <property type="match status" value="1"/>
</dbReference>
<evidence type="ECO:0000313" key="3">
    <source>
        <dbReference type="Proteomes" id="UP001139414"/>
    </source>
</evidence>
<dbReference type="CDD" id="cd03398">
    <property type="entry name" value="PAP2_haloperoxidase"/>
    <property type="match status" value="1"/>
</dbReference>
<evidence type="ECO:0000259" key="1">
    <source>
        <dbReference type="Pfam" id="PF01569"/>
    </source>
</evidence>
<dbReference type="Gene3D" id="1.10.606.20">
    <property type="match status" value="1"/>
</dbReference>
<accession>A0A9X1RZD5</accession>
<dbReference type="EMBL" id="JAJBZG010000005">
    <property type="protein sequence ID" value="MCB7482165.1"/>
    <property type="molecule type" value="Genomic_DNA"/>
</dbReference>
<dbReference type="InterPro" id="IPR000326">
    <property type="entry name" value="PAP2/HPO"/>
</dbReference>
<feature type="domain" description="Phosphatidic acid phosphatase type 2/haloperoxidase" evidence="1">
    <location>
        <begin position="317"/>
        <end position="440"/>
    </location>
</feature>
<reference evidence="2" key="1">
    <citation type="submission" date="2021-10" db="EMBL/GenBank/DDBJ databases">
        <title>Gramella sp. ASW11-100T, isolated from marine sediment.</title>
        <authorList>
            <person name="Xia C."/>
        </authorList>
    </citation>
    <scope>NUCLEOTIDE SEQUENCE</scope>
    <source>
        <strain evidence="2">ASW11-100</strain>
    </source>
</reference>
<comment type="caution">
    <text evidence="2">The sequence shown here is derived from an EMBL/GenBank/DDBJ whole genome shotgun (WGS) entry which is preliminary data.</text>
</comment>
<dbReference type="PANTHER" id="PTHR34599:SF1">
    <property type="entry name" value="PHOSPHATIDIC ACID PHOSPHATASE TYPE 2_HALOPEROXIDASE DOMAIN-CONTAINING PROTEIN"/>
    <property type="match status" value="1"/>
</dbReference>
<sequence>MKTTFKFFGGLIFLIGLGSCEKDPIETNDSQLLNSADAKGVHNFNNGMLNSYSNEVVLEWNELLSESIDNRMPLPAESKIYAMVTLAMHDALNNVVPKYETYALDNSEVDASDISKKNIHAISDAAVSQAARDMMVQLFPASTAAADTRLSSVLSSIQDSALKDRGINIGKEAAAAVLEKRANDFPLIFQTYIGGTEPGEYRVDYMPFLAANPPIWPANAAYAPNMGELAPFGIESGDQFRDEVPYPLNSSEYVADYNEVKALGCNACPLRTEEQTEIGAFWIESNASSMNRMARALIENRKLDGWEAARLIGLVEMAIIDAYIASFEGKDYFKLWRPVSAIRAGDFDGVDATEGDLTWTSSFFTPPTAEFPSTHAYAGGSAAAVFKSFFNSDHTNLNLTSPYNLPGVERHITSFSQMSYETAISRIYIGYHFRHAVEVGERQGKELGEYVFANNLRELKKI</sequence>
<dbReference type="RefSeq" id="WP_229341604.1">
    <property type="nucleotide sequence ID" value="NZ_JAJBZG010000005.1"/>
</dbReference>
<dbReference type="Pfam" id="PF01569">
    <property type="entry name" value="PAP2"/>
    <property type="match status" value="1"/>
</dbReference>
<dbReference type="PROSITE" id="PS51257">
    <property type="entry name" value="PROKAR_LIPOPROTEIN"/>
    <property type="match status" value="1"/>
</dbReference>
<keyword evidence="3" id="KW-1185">Reference proteome</keyword>
<proteinExistence type="predicted"/>
<evidence type="ECO:0000313" key="2">
    <source>
        <dbReference type="EMBL" id="MCB7482165.1"/>
    </source>
</evidence>
<gene>
    <name evidence="2" type="ORF">LGQ90_12910</name>
</gene>
<dbReference type="AlphaFoldDB" id="A0A9X1RZD5"/>
<dbReference type="InterPro" id="IPR052559">
    <property type="entry name" value="V-haloperoxidase"/>
</dbReference>
<name>A0A9X1RZD5_9FLAO</name>